<keyword evidence="5" id="KW-1185">Reference proteome</keyword>
<feature type="domain" description="Phosphoribosyltransferase" evidence="3">
    <location>
        <begin position="64"/>
        <end position="155"/>
    </location>
</feature>
<protein>
    <submittedName>
        <fullName evidence="4">Orotate phosphoribosyltransferase</fullName>
    </submittedName>
</protein>
<evidence type="ECO:0000256" key="2">
    <source>
        <dbReference type="ARBA" id="ARBA00022726"/>
    </source>
</evidence>
<dbReference type="RefSeq" id="WP_202878594.1">
    <property type="nucleotide sequence ID" value="NZ_BAAAKA010000014.1"/>
</dbReference>
<accession>A0A542DT16</accession>
<proteinExistence type="predicted"/>
<dbReference type="InterPro" id="IPR050118">
    <property type="entry name" value="Pur/Pyrimidine_PRTase"/>
</dbReference>
<dbReference type="GO" id="GO:0016757">
    <property type="term" value="F:glycosyltransferase activity"/>
    <property type="evidence" value="ECO:0007669"/>
    <property type="project" value="UniProtKB-KW"/>
</dbReference>
<keyword evidence="2" id="KW-0660">Purine salvage</keyword>
<organism evidence="4 5">
    <name type="scientific">Kribbella jejuensis</name>
    <dbReference type="NCBI Taxonomy" id="236068"/>
    <lineage>
        <taxon>Bacteria</taxon>
        <taxon>Bacillati</taxon>
        <taxon>Actinomycetota</taxon>
        <taxon>Actinomycetes</taxon>
        <taxon>Propionibacteriales</taxon>
        <taxon>Kribbellaceae</taxon>
        <taxon>Kribbella</taxon>
    </lineage>
</organism>
<dbReference type="PANTHER" id="PTHR43864:SF1">
    <property type="entry name" value="XANTHINE PHOSPHORIBOSYLTRANSFERASE"/>
    <property type="match status" value="1"/>
</dbReference>
<dbReference type="CDD" id="cd06223">
    <property type="entry name" value="PRTases_typeI"/>
    <property type="match status" value="1"/>
</dbReference>
<dbReference type="InterPro" id="IPR000836">
    <property type="entry name" value="PRTase_dom"/>
</dbReference>
<sequence length="248" mass="25588">MTDILVSRLAAVPGVVQPGISQWDVKARLPLHPLSVENVYGDPRLLPELAVPGADFAERLGVEVVVGGETSGIPLATAVALAAGLPFAFVREPGYAGHEDHEPTVRGASVAGRRVLLVDDVVAHGTAVEMFTRALLDAGATVAGVFTAVDMRETAASVTPTARHLPIESIATYLQLVAAAAESGGLGAFGRLATPLGATSPHSRADRVRLPTAPSLERSDVQPVAGGIDLPRHPERVAVLPAALLPAE</sequence>
<dbReference type="SUPFAM" id="SSF53271">
    <property type="entry name" value="PRTase-like"/>
    <property type="match status" value="1"/>
</dbReference>
<comment type="caution">
    <text evidence="4">The sequence shown here is derived from an EMBL/GenBank/DDBJ whole genome shotgun (WGS) entry which is preliminary data.</text>
</comment>
<evidence type="ECO:0000313" key="4">
    <source>
        <dbReference type="EMBL" id="TQJ06230.1"/>
    </source>
</evidence>
<reference evidence="4 5" key="1">
    <citation type="submission" date="2019-06" db="EMBL/GenBank/DDBJ databases">
        <title>Sequencing the genomes of 1000 actinobacteria strains.</title>
        <authorList>
            <person name="Klenk H.-P."/>
        </authorList>
    </citation>
    <scope>NUCLEOTIDE SEQUENCE [LARGE SCALE GENOMIC DNA]</scope>
    <source>
        <strain evidence="4 5">DSM 17305</strain>
    </source>
</reference>
<keyword evidence="4" id="KW-0328">Glycosyltransferase</keyword>
<dbReference type="InterPro" id="IPR029057">
    <property type="entry name" value="PRTase-like"/>
</dbReference>
<dbReference type="Gene3D" id="3.40.50.2020">
    <property type="match status" value="1"/>
</dbReference>
<dbReference type="PANTHER" id="PTHR43864">
    <property type="entry name" value="HYPOXANTHINE/GUANINE PHOSPHORIBOSYLTRANSFERASE"/>
    <property type="match status" value="1"/>
</dbReference>
<dbReference type="EMBL" id="VFMM01000003">
    <property type="protein sequence ID" value="TQJ06230.1"/>
    <property type="molecule type" value="Genomic_DNA"/>
</dbReference>
<dbReference type="GO" id="GO:0006166">
    <property type="term" value="P:purine ribonucleoside salvage"/>
    <property type="evidence" value="ECO:0007669"/>
    <property type="project" value="UniProtKB-KW"/>
</dbReference>
<dbReference type="Pfam" id="PF00156">
    <property type="entry name" value="Pribosyltran"/>
    <property type="match status" value="1"/>
</dbReference>
<evidence type="ECO:0000313" key="5">
    <source>
        <dbReference type="Proteomes" id="UP000316298"/>
    </source>
</evidence>
<evidence type="ECO:0000259" key="3">
    <source>
        <dbReference type="Pfam" id="PF00156"/>
    </source>
</evidence>
<dbReference type="AlphaFoldDB" id="A0A542DT16"/>
<dbReference type="Proteomes" id="UP000316298">
    <property type="component" value="Unassembled WGS sequence"/>
</dbReference>
<name>A0A542DT16_9ACTN</name>
<keyword evidence="1 4" id="KW-0808">Transferase</keyword>
<evidence type="ECO:0000256" key="1">
    <source>
        <dbReference type="ARBA" id="ARBA00022679"/>
    </source>
</evidence>
<gene>
    <name evidence="4" type="ORF">FB475_5886</name>
</gene>